<evidence type="ECO:0000256" key="1">
    <source>
        <dbReference type="SAM" id="Coils"/>
    </source>
</evidence>
<accession>A0AAV3Q510</accession>
<name>A0AAV3Q510_LITER</name>
<protein>
    <submittedName>
        <fullName evidence="3">Uncharacterized protein</fullName>
    </submittedName>
</protein>
<dbReference type="PANTHER" id="PTHR37614">
    <property type="entry name" value="OS02G0121400 PROTEIN"/>
    <property type="match status" value="1"/>
</dbReference>
<dbReference type="EMBL" id="BAABME010020007">
    <property type="protein sequence ID" value="GAA0159025.1"/>
    <property type="molecule type" value="Genomic_DNA"/>
</dbReference>
<evidence type="ECO:0000256" key="2">
    <source>
        <dbReference type="SAM" id="MobiDB-lite"/>
    </source>
</evidence>
<dbReference type="PANTHER" id="PTHR37614:SF2">
    <property type="entry name" value="OS02G0121400 PROTEIN"/>
    <property type="match status" value="1"/>
</dbReference>
<keyword evidence="1" id="KW-0175">Coiled coil</keyword>
<gene>
    <name evidence="3" type="ORF">LIER_38775</name>
</gene>
<feature type="region of interest" description="Disordered" evidence="2">
    <location>
        <begin position="88"/>
        <end position="121"/>
    </location>
</feature>
<comment type="caution">
    <text evidence="3">The sequence shown here is derived from an EMBL/GenBank/DDBJ whole genome shotgun (WGS) entry which is preliminary data.</text>
</comment>
<dbReference type="Proteomes" id="UP001454036">
    <property type="component" value="Unassembled WGS sequence"/>
</dbReference>
<evidence type="ECO:0000313" key="3">
    <source>
        <dbReference type="EMBL" id="GAA0159025.1"/>
    </source>
</evidence>
<sequence length="288" mass="33230">MKQGNTKHSIKLPMFNQKELEVCDILVDLKNIFCQSIHNYCSIFPNWGIKKKRSIILCGPVASSSSPLQYHHFDVPTIEAEFQNKNKVEDKVEASSPATPLSFSPGESDEKPKHSSKKRGREEWMGIIQELTQSGEILKREVERVRNYFNQLQAHNTELKAWKQEILLKKEEEIKNLSSRNNGIINYGQHFGITTHQQQYFLVNQYHHQYGQLFPSSTTALPPSSSLRQPIGPRGIPDLNLSAEEAFGLDTLQPLDHCSVKITREDPKEKRLIRRIIRTKKRNEQRCI</sequence>
<organism evidence="3 4">
    <name type="scientific">Lithospermum erythrorhizon</name>
    <name type="common">Purple gromwell</name>
    <name type="synonym">Lithospermum officinale var. erythrorhizon</name>
    <dbReference type="NCBI Taxonomy" id="34254"/>
    <lineage>
        <taxon>Eukaryota</taxon>
        <taxon>Viridiplantae</taxon>
        <taxon>Streptophyta</taxon>
        <taxon>Embryophyta</taxon>
        <taxon>Tracheophyta</taxon>
        <taxon>Spermatophyta</taxon>
        <taxon>Magnoliopsida</taxon>
        <taxon>eudicotyledons</taxon>
        <taxon>Gunneridae</taxon>
        <taxon>Pentapetalae</taxon>
        <taxon>asterids</taxon>
        <taxon>lamiids</taxon>
        <taxon>Boraginales</taxon>
        <taxon>Boraginaceae</taxon>
        <taxon>Boraginoideae</taxon>
        <taxon>Lithospermeae</taxon>
        <taxon>Lithospermum</taxon>
    </lineage>
</organism>
<dbReference type="AlphaFoldDB" id="A0AAV3Q510"/>
<feature type="coiled-coil region" evidence="1">
    <location>
        <begin position="145"/>
        <end position="172"/>
    </location>
</feature>
<keyword evidence="4" id="KW-1185">Reference proteome</keyword>
<proteinExistence type="predicted"/>
<reference evidence="3 4" key="1">
    <citation type="submission" date="2024-01" db="EMBL/GenBank/DDBJ databases">
        <title>The complete chloroplast genome sequence of Lithospermum erythrorhizon: insights into the phylogenetic relationship among Boraginaceae species and the maternal lineages of purple gromwells.</title>
        <authorList>
            <person name="Okada T."/>
            <person name="Watanabe K."/>
        </authorList>
    </citation>
    <scope>NUCLEOTIDE SEQUENCE [LARGE SCALE GENOMIC DNA]</scope>
</reference>
<evidence type="ECO:0000313" key="4">
    <source>
        <dbReference type="Proteomes" id="UP001454036"/>
    </source>
</evidence>